<gene>
    <name evidence="1" type="ORF">I8748_18345</name>
</gene>
<accession>A0A8J7HVM5</accession>
<dbReference type="EMBL" id="JAECZC010000035">
    <property type="protein sequence ID" value="MBH8564122.1"/>
    <property type="molecule type" value="Genomic_DNA"/>
</dbReference>
<sequence length="66" mass="7847">MRRWIIFGLLEPYILYSAAKQDIKNHLERVIKELGLELNTSKLGNRYERYKDTLVTKKIQILIEVA</sequence>
<dbReference type="Proteomes" id="UP000632766">
    <property type="component" value="Unassembled WGS sequence"/>
</dbReference>
<dbReference type="RefSeq" id="WP_198125980.1">
    <property type="nucleotide sequence ID" value="NZ_JAECZC010000035.1"/>
</dbReference>
<comment type="caution">
    <text evidence="1">The sequence shown here is derived from an EMBL/GenBank/DDBJ whole genome shotgun (WGS) entry which is preliminary data.</text>
</comment>
<evidence type="ECO:0000313" key="2">
    <source>
        <dbReference type="Proteomes" id="UP000632766"/>
    </source>
</evidence>
<protein>
    <submittedName>
        <fullName evidence="1">Uncharacterized protein</fullName>
    </submittedName>
</protein>
<proteinExistence type="predicted"/>
<name>A0A8J7HVM5_9NOST</name>
<reference evidence="1 2" key="1">
    <citation type="journal article" date="2021" name="Int. J. Syst. Evol. Microbiol.">
        <title>Amazonocrinis nigriterrae gen. nov., sp. nov., Atlanticothrix silvestris gen. nov., sp. nov. and Dendronalium phyllosphericum gen. nov., sp. nov., nostocacean cyanobacteria from Brazilian environments.</title>
        <authorList>
            <person name="Alvarenga D.O."/>
            <person name="Andreote A.P.D."/>
            <person name="Branco L.H.Z."/>
            <person name="Delbaje E."/>
            <person name="Cruz R.B."/>
            <person name="Varani A.M."/>
            <person name="Fiore M.F."/>
        </authorList>
    </citation>
    <scope>NUCLEOTIDE SEQUENCE [LARGE SCALE GENOMIC DNA]</scope>
    <source>
        <strain evidence="1 2">CENA67</strain>
    </source>
</reference>
<organism evidence="1 2">
    <name type="scientific">Amazonocrinis nigriterrae CENA67</name>
    <dbReference type="NCBI Taxonomy" id="2794033"/>
    <lineage>
        <taxon>Bacteria</taxon>
        <taxon>Bacillati</taxon>
        <taxon>Cyanobacteriota</taxon>
        <taxon>Cyanophyceae</taxon>
        <taxon>Nostocales</taxon>
        <taxon>Nostocaceae</taxon>
        <taxon>Amazonocrinis</taxon>
        <taxon>Amazonocrinis nigriterrae</taxon>
    </lineage>
</organism>
<keyword evidence="2" id="KW-1185">Reference proteome</keyword>
<evidence type="ECO:0000313" key="1">
    <source>
        <dbReference type="EMBL" id="MBH8564122.1"/>
    </source>
</evidence>
<dbReference type="AlphaFoldDB" id="A0A8J7HVM5"/>